<dbReference type="Proteomes" id="UP001168990">
    <property type="component" value="Unassembled WGS sequence"/>
</dbReference>
<comment type="function">
    <text evidence="13">Catalyzes the conversion of inosine 5'-phosphate (IMP) to xanthosine 5'-phosphate (XMP), the first committed and rate-limiting step in the de novo synthesis of guanine nucleotides, and therefore plays an important role in the regulation of cell growth.</text>
</comment>
<comment type="caution">
    <text evidence="13">Lacks conserved residue(s) required for the propagation of feature annotation.</text>
</comment>
<feature type="binding site" description="in other chain" evidence="13 16">
    <location>
        <position position="331"/>
    </location>
    <ligand>
        <name>K(+)</name>
        <dbReference type="ChEBI" id="CHEBI:29103"/>
        <note>ligand shared between two tetrameric partners</note>
    </ligand>
</feature>
<reference evidence="21" key="1">
    <citation type="journal article" date="2023" name="bioRxiv">
        <title>Scaffold-level genome assemblies of two parasitoid biocontrol wasps reveal the parthenogenesis mechanism and an associated novel virus.</title>
        <authorList>
            <person name="Inwood S."/>
            <person name="Skelly J."/>
            <person name="Guhlin J."/>
            <person name="Harrop T."/>
            <person name="Goldson S."/>
            <person name="Dearden P."/>
        </authorList>
    </citation>
    <scope>NUCLEOTIDE SEQUENCE</scope>
    <source>
        <strain evidence="21">Irish</strain>
        <tissue evidence="21">Whole body</tissue>
    </source>
</reference>
<comment type="similarity">
    <text evidence="3 13 18">Belongs to the IMPDH/GMPR family.</text>
</comment>
<evidence type="ECO:0000313" key="22">
    <source>
        <dbReference type="Proteomes" id="UP001168990"/>
    </source>
</evidence>
<comment type="cofactor">
    <cofactor evidence="1 13">
        <name>K(+)</name>
        <dbReference type="ChEBI" id="CHEBI:29103"/>
    </cofactor>
</comment>
<protein>
    <recommendedName>
        <fullName evidence="13 19">Inosine-5'-monophosphate dehydrogenase</fullName>
        <shortName evidence="13">IMP dehydrogenase</shortName>
        <shortName evidence="13">IMPD</shortName>
        <shortName evidence="13">IMPDH</shortName>
        <ecNumber evidence="13 19">1.1.1.205</ecNumber>
    </recommendedName>
</protein>
<dbReference type="AlphaFoldDB" id="A0AA39C7V2"/>
<dbReference type="PROSITE" id="PS00487">
    <property type="entry name" value="IMP_DH_GMP_RED"/>
    <property type="match status" value="1"/>
</dbReference>
<reference evidence="21" key="2">
    <citation type="submission" date="2023-03" db="EMBL/GenBank/DDBJ databases">
        <authorList>
            <person name="Inwood S.N."/>
            <person name="Skelly J.G."/>
            <person name="Guhlin J."/>
            <person name="Harrop T.W.R."/>
            <person name="Goldson S.G."/>
            <person name="Dearden P.K."/>
        </authorList>
    </citation>
    <scope>NUCLEOTIDE SEQUENCE</scope>
    <source>
        <strain evidence="21">Irish</strain>
        <tissue evidence="21">Whole body</tissue>
    </source>
</reference>
<dbReference type="GO" id="GO:0003938">
    <property type="term" value="F:IMP dehydrogenase activity"/>
    <property type="evidence" value="ECO:0007669"/>
    <property type="project" value="UniProtKB-UniRule"/>
</dbReference>
<evidence type="ECO:0000256" key="14">
    <source>
        <dbReference type="PIRSR" id="PIRSR000130-1"/>
    </source>
</evidence>
<name>A0AA39C7V2_9HYME</name>
<feature type="domain" description="CBS" evidence="20">
    <location>
        <begin position="184"/>
        <end position="242"/>
    </location>
</feature>
<dbReference type="GO" id="GO:0046872">
    <property type="term" value="F:metal ion binding"/>
    <property type="evidence" value="ECO:0007669"/>
    <property type="project" value="UniProtKB-UniRule"/>
</dbReference>
<dbReference type="Pfam" id="PF00478">
    <property type="entry name" value="IMPDH"/>
    <property type="match status" value="1"/>
</dbReference>
<keyword evidence="22" id="KW-1185">Reference proteome</keyword>
<dbReference type="CDD" id="cd04601">
    <property type="entry name" value="CBS_pair_IMPDH"/>
    <property type="match status" value="1"/>
</dbReference>
<organism evidence="21 22">
    <name type="scientific">Microctonus aethiopoides</name>
    <dbReference type="NCBI Taxonomy" id="144406"/>
    <lineage>
        <taxon>Eukaryota</taxon>
        <taxon>Metazoa</taxon>
        <taxon>Ecdysozoa</taxon>
        <taxon>Arthropoda</taxon>
        <taxon>Hexapoda</taxon>
        <taxon>Insecta</taxon>
        <taxon>Pterygota</taxon>
        <taxon>Neoptera</taxon>
        <taxon>Endopterygota</taxon>
        <taxon>Hymenoptera</taxon>
        <taxon>Apocrita</taxon>
        <taxon>Ichneumonoidea</taxon>
        <taxon>Braconidae</taxon>
        <taxon>Euphorinae</taxon>
        <taxon>Microctonus</taxon>
    </lineage>
</organism>
<evidence type="ECO:0000256" key="18">
    <source>
        <dbReference type="RuleBase" id="RU003927"/>
    </source>
</evidence>
<evidence type="ECO:0000256" key="11">
    <source>
        <dbReference type="ARBA" id="ARBA00023122"/>
    </source>
</evidence>
<dbReference type="GO" id="GO:0006183">
    <property type="term" value="P:GTP biosynthetic process"/>
    <property type="evidence" value="ECO:0007669"/>
    <property type="project" value="TreeGrafter"/>
</dbReference>
<comment type="activity regulation">
    <text evidence="13">Mycophenolic acid (MPA) is a non-competitive inhibitor that prevents formation of the closed enzyme conformation by binding to the same site as the amobile flap. In contrast, mizoribine monophosphate (MZP) is a competitive inhibitor that induces the closed conformation. MPA is a potent inhibitor of mammalian IMPDHs but a poor inhibitor of the bacterial enzymes. MZP is a more potent inhibitor of bacterial IMPDH.</text>
</comment>
<dbReference type="GO" id="GO:0005737">
    <property type="term" value="C:cytoplasm"/>
    <property type="evidence" value="ECO:0007669"/>
    <property type="project" value="UniProtKB-SubCell"/>
</dbReference>
<evidence type="ECO:0000256" key="6">
    <source>
        <dbReference type="ARBA" id="ARBA00022749"/>
    </source>
</evidence>
<dbReference type="InterPro" id="IPR015875">
    <property type="entry name" value="IMP_DH/GMP_Rdtase_CS"/>
</dbReference>
<keyword evidence="11 17" id="KW-0129">CBS domain</keyword>
<comment type="subcellular location">
    <subcellularLocation>
        <location evidence="2 13">Cytoplasm</location>
    </subcellularLocation>
</comment>
<evidence type="ECO:0000256" key="7">
    <source>
        <dbReference type="ARBA" id="ARBA00022755"/>
    </source>
</evidence>
<dbReference type="SMART" id="SM01240">
    <property type="entry name" value="IMPDH"/>
    <property type="match status" value="1"/>
</dbReference>
<evidence type="ECO:0000256" key="10">
    <source>
        <dbReference type="ARBA" id="ARBA00023027"/>
    </source>
</evidence>
<evidence type="ECO:0000313" key="21">
    <source>
        <dbReference type="EMBL" id="KAK0159342.1"/>
    </source>
</evidence>
<keyword evidence="6 13" id="KW-0332">GMP biosynthesis</keyword>
<dbReference type="InterPro" id="IPR013785">
    <property type="entry name" value="Aldolase_TIM"/>
</dbReference>
<evidence type="ECO:0000256" key="17">
    <source>
        <dbReference type="PROSITE-ProRule" id="PRU00703"/>
    </source>
</evidence>
<dbReference type="Gene3D" id="3.20.20.70">
    <property type="entry name" value="Aldolase class I"/>
    <property type="match status" value="1"/>
</dbReference>
<evidence type="ECO:0000256" key="13">
    <source>
        <dbReference type="HAMAP-Rule" id="MF_03156"/>
    </source>
</evidence>
<evidence type="ECO:0000256" key="19">
    <source>
        <dbReference type="RuleBase" id="RU003928"/>
    </source>
</evidence>
<gene>
    <name evidence="21" type="ORF">PV328_010229</name>
</gene>
<dbReference type="PANTHER" id="PTHR11911">
    <property type="entry name" value="INOSINE-5-MONOPHOSPHATE DEHYDROGENASE RELATED"/>
    <property type="match status" value="1"/>
</dbReference>
<dbReference type="SMART" id="SM00116">
    <property type="entry name" value="CBS"/>
    <property type="match status" value="2"/>
</dbReference>
<keyword evidence="10 13" id="KW-0520">NAD</keyword>
<dbReference type="FunFam" id="3.20.20.70:FF:000007">
    <property type="entry name" value="Chromosome 19 SCAF14664, whole genome shotgun sequence"/>
    <property type="match status" value="1"/>
</dbReference>
<dbReference type="PROSITE" id="PS51371">
    <property type="entry name" value="CBS"/>
    <property type="match status" value="2"/>
</dbReference>
<dbReference type="PIRSF" id="PIRSF000130">
    <property type="entry name" value="IMPDH"/>
    <property type="match status" value="1"/>
</dbReference>
<dbReference type="HAMAP" id="MF_01964">
    <property type="entry name" value="IMPDH"/>
    <property type="match status" value="1"/>
</dbReference>
<dbReference type="GO" id="GO:0006177">
    <property type="term" value="P:GMP biosynthetic process"/>
    <property type="evidence" value="ECO:0007669"/>
    <property type="project" value="UniProtKB-UniRule"/>
</dbReference>
<evidence type="ECO:0000256" key="3">
    <source>
        <dbReference type="ARBA" id="ARBA00005502"/>
    </source>
</evidence>
<keyword evidence="4 13" id="KW-0963">Cytoplasm</keyword>
<dbReference type="InterPro" id="IPR001093">
    <property type="entry name" value="IMP_DH_GMPRt"/>
</dbReference>
<evidence type="ECO:0000256" key="2">
    <source>
        <dbReference type="ARBA" id="ARBA00004496"/>
    </source>
</evidence>
<dbReference type="CDD" id="cd00381">
    <property type="entry name" value="IMPDH"/>
    <property type="match status" value="1"/>
</dbReference>
<accession>A0AA39C7V2</accession>
<dbReference type="GO" id="GO:0000166">
    <property type="term" value="F:nucleotide binding"/>
    <property type="evidence" value="ECO:0007669"/>
    <property type="project" value="UniProtKB-UniRule"/>
</dbReference>
<feature type="binding site" evidence="13">
    <location>
        <position position="450"/>
    </location>
    <ligand>
        <name>IMP</name>
        <dbReference type="ChEBI" id="CHEBI:58053"/>
    </ligand>
</feature>
<feature type="binding site" evidence="13 15">
    <location>
        <begin position="279"/>
        <end position="281"/>
    </location>
    <ligand>
        <name>NAD(+)</name>
        <dbReference type="ChEBI" id="CHEBI:57540"/>
    </ligand>
</feature>
<evidence type="ECO:0000256" key="4">
    <source>
        <dbReference type="ARBA" id="ARBA00022490"/>
    </source>
</evidence>
<dbReference type="Pfam" id="PF00571">
    <property type="entry name" value="CBS"/>
    <property type="match status" value="2"/>
</dbReference>
<feature type="binding site" evidence="13 15">
    <location>
        <begin position="329"/>
        <end position="331"/>
    </location>
    <ligand>
        <name>NAD(+)</name>
        <dbReference type="ChEBI" id="CHEBI:57540"/>
    </ligand>
</feature>
<comment type="subunit">
    <text evidence="13">Homotetramer.</text>
</comment>
<feature type="binding site" description="in other chain" evidence="13 16">
    <location>
        <position position="333"/>
    </location>
    <ligand>
        <name>K(+)</name>
        <dbReference type="ChEBI" id="CHEBI:29103"/>
        <note>ligand shared between two tetrameric partners</note>
    </ligand>
</feature>
<sequence length="523" mass="56800">MADLVEIINKQESVPLPDDGLPAAQLFGSGEGLTYNDFIILPGYIDFIPDIVDLKSNLTRKISVKVPLVSSPMDTVTESDMAIAMALSGGIGIIHHNCTPEYQACEVQKVKKYKHGFIRDPVVLSPNNTVKDVLSVKAKHGFCGIPITANGKIGGKLLGIVTSRDIDFLQNSEKQQSLNLETIMTKLENLVTAKSSVTLPEANSILEKSKKGKLPIINDKGELVSLMARTDLKKNRSYPHASKDENKQLLVGAALGTRTTDIERLKLLANAGVDVIVLDSSQGNSSYQIDMIKYIKSNYPELQIIAGNVVTTRQAKNLIDAGADGLRVGMGSGSICITQEVMAVGRPQATAVYKVAEYARKFGVPIIADGGIQTIGHIIKALSLGASTVMMGSLLAGTSEAPGEYFFSDGVRLKKYRGMGSLEAMNKKDSKGSAMDRYFHNEMDKFKVAQGVSGSIVDKGSVFKFLPYLQCGIKHGLQDIGVRTIESLRSLMYSGEIRFERRSPSAQQEGNVHGLFSYEKRLY</sequence>
<feature type="binding site" evidence="13">
    <location>
        <position position="505"/>
    </location>
    <ligand>
        <name>K(+)</name>
        <dbReference type="ChEBI" id="CHEBI:29103"/>
        <note>ligand shared between two tetrameric partners</note>
    </ligand>
</feature>
<keyword evidence="7 13" id="KW-0658">Purine biosynthesis</keyword>
<keyword evidence="5 13" id="KW-0479">Metal-binding</keyword>
<proteinExistence type="inferred from homology"/>
<evidence type="ECO:0000259" key="20">
    <source>
        <dbReference type="PROSITE" id="PS51371"/>
    </source>
</evidence>
<feature type="domain" description="CBS" evidence="20">
    <location>
        <begin position="117"/>
        <end position="177"/>
    </location>
</feature>
<feature type="binding site" description="in other chain" evidence="13 16">
    <location>
        <position position="336"/>
    </location>
    <ligand>
        <name>K(+)</name>
        <dbReference type="ChEBI" id="CHEBI:29103"/>
        <note>ligand shared between two tetrameric partners</note>
    </ligand>
</feature>
<keyword evidence="9 13" id="KW-0560">Oxidoreductase</keyword>
<feature type="binding site" evidence="13">
    <location>
        <begin position="369"/>
        <end position="371"/>
    </location>
    <ligand>
        <name>IMP</name>
        <dbReference type="ChEBI" id="CHEBI:58053"/>
    </ligand>
</feature>
<evidence type="ECO:0000256" key="1">
    <source>
        <dbReference type="ARBA" id="ARBA00001958"/>
    </source>
</evidence>
<dbReference type="InterPro" id="IPR005990">
    <property type="entry name" value="IMP_DH"/>
</dbReference>
<feature type="active site" description="Thioimidate intermediate" evidence="13 14">
    <location>
        <position position="336"/>
    </location>
</feature>
<evidence type="ECO:0000256" key="16">
    <source>
        <dbReference type="PIRSR" id="PIRSR000130-4"/>
    </source>
</evidence>
<comment type="pathway">
    <text evidence="13 19">Purine metabolism; XMP biosynthesis via de novo pathway; XMP from IMP: step 1/1.</text>
</comment>
<feature type="active site" description="Proton acceptor" evidence="13 14">
    <location>
        <position position="437"/>
    </location>
</feature>
<feature type="binding site" evidence="13">
    <location>
        <position position="334"/>
    </location>
    <ligand>
        <name>IMP</name>
        <dbReference type="ChEBI" id="CHEBI:58053"/>
    </ligand>
</feature>
<dbReference type="SUPFAM" id="SSF51412">
    <property type="entry name" value="Inosine monophosphate dehydrogenase (IMPDH)"/>
    <property type="match status" value="2"/>
</dbReference>
<comment type="caution">
    <text evidence="21">The sequence shown here is derived from an EMBL/GenBank/DDBJ whole genome shotgun (WGS) entry which is preliminary data.</text>
</comment>
<comment type="catalytic activity">
    <reaction evidence="12 13 19">
        <text>IMP + NAD(+) + H2O = XMP + NADH + H(+)</text>
        <dbReference type="Rhea" id="RHEA:11708"/>
        <dbReference type="ChEBI" id="CHEBI:15377"/>
        <dbReference type="ChEBI" id="CHEBI:15378"/>
        <dbReference type="ChEBI" id="CHEBI:57464"/>
        <dbReference type="ChEBI" id="CHEBI:57540"/>
        <dbReference type="ChEBI" id="CHEBI:57945"/>
        <dbReference type="ChEBI" id="CHEBI:58053"/>
        <dbReference type="EC" id="1.1.1.205"/>
    </reaction>
</comment>
<feature type="binding site" evidence="13">
    <location>
        <begin position="416"/>
        <end position="420"/>
    </location>
    <ligand>
        <name>IMP</name>
        <dbReference type="ChEBI" id="CHEBI:58053"/>
    </ligand>
</feature>
<evidence type="ECO:0000256" key="15">
    <source>
        <dbReference type="PIRSR" id="PIRSR000130-3"/>
    </source>
</evidence>
<dbReference type="PANTHER" id="PTHR11911:SF111">
    <property type="entry name" value="INOSINE-5'-MONOPHOSPHATE DEHYDROGENASE"/>
    <property type="match status" value="1"/>
</dbReference>
<evidence type="ECO:0000256" key="8">
    <source>
        <dbReference type="ARBA" id="ARBA00022958"/>
    </source>
</evidence>
<dbReference type="EC" id="1.1.1.205" evidence="13 19"/>
<evidence type="ECO:0000256" key="9">
    <source>
        <dbReference type="ARBA" id="ARBA00023002"/>
    </source>
</evidence>
<evidence type="ECO:0000256" key="12">
    <source>
        <dbReference type="ARBA" id="ARBA00048028"/>
    </source>
</evidence>
<dbReference type="EMBL" id="JAQQBS010001424">
    <property type="protein sequence ID" value="KAK0159342.1"/>
    <property type="molecule type" value="Genomic_DNA"/>
</dbReference>
<keyword evidence="8 13" id="KW-0630">Potassium</keyword>
<dbReference type="InterPro" id="IPR000644">
    <property type="entry name" value="CBS_dom"/>
</dbReference>
<feature type="binding site" evidence="13">
    <location>
        <begin position="392"/>
        <end position="393"/>
    </location>
    <ligand>
        <name>IMP</name>
        <dbReference type="ChEBI" id="CHEBI:58053"/>
    </ligand>
</feature>
<evidence type="ECO:0000256" key="5">
    <source>
        <dbReference type="ARBA" id="ARBA00022723"/>
    </source>
</evidence>
<dbReference type="NCBIfam" id="TIGR01302">
    <property type="entry name" value="IMP_dehydrog"/>
    <property type="match status" value="1"/>
</dbReference>